<dbReference type="eggNOG" id="ENOG5032TBA">
    <property type="taxonomic scope" value="Bacteria"/>
</dbReference>
<dbReference type="InterPro" id="IPR021522">
    <property type="entry name" value="MctB"/>
</dbReference>
<dbReference type="STRING" id="545619.SAMN04489860_1906"/>
<organism evidence="3 4">
    <name type="scientific">Paraoerskovia marina</name>
    <dbReference type="NCBI Taxonomy" id="545619"/>
    <lineage>
        <taxon>Bacteria</taxon>
        <taxon>Bacillati</taxon>
        <taxon>Actinomycetota</taxon>
        <taxon>Actinomycetes</taxon>
        <taxon>Micrococcales</taxon>
        <taxon>Cellulomonadaceae</taxon>
        <taxon>Paraoerskovia</taxon>
    </lineage>
</organism>
<evidence type="ECO:0000313" key="3">
    <source>
        <dbReference type="EMBL" id="SDS59791.1"/>
    </source>
</evidence>
<feature type="region of interest" description="Disordered" evidence="2">
    <location>
        <begin position="219"/>
        <end position="247"/>
    </location>
</feature>
<keyword evidence="1" id="KW-0175">Coiled coil</keyword>
<dbReference type="GO" id="GO:0016020">
    <property type="term" value="C:membrane"/>
    <property type="evidence" value="ECO:0007669"/>
    <property type="project" value="InterPro"/>
</dbReference>
<gene>
    <name evidence="3" type="ORF">SAMN04489860_1906</name>
</gene>
<name>A0A1H1TIA8_9CELL</name>
<evidence type="ECO:0000256" key="1">
    <source>
        <dbReference type="SAM" id="Coils"/>
    </source>
</evidence>
<accession>A0A1H1TIA8</accession>
<dbReference type="OrthoDB" id="4350157at2"/>
<dbReference type="Pfam" id="PF11382">
    <property type="entry name" value="MctB"/>
    <property type="match status" value="1"/>
</dbReference>
<reference evidence="3 4" key="1">
    <citation type="submission" date="2016-10" db="EMBL/GenBank/DDBJ databases">
        <authorList>
            <person name="de Groot N.N."/>
        </authorList>
    </citation>
    <scope>NUCLEOTIDE SEQUENCE [LARGE SCALE GENOMIC DNA]</scope>
    <source>
        <strain evidence="3 4">DSM 22126</strain>
    </source>
</reference>
<dbReference type="EMBL" id="LT629776">
    <property type="protein sequence ID" value="SDS59791.1"/>
    <property type="molecule type" value="Genomic_DNA"/>
</dbReference>
<dbReference type="RefSeq" id="WP_052367067.1">
    <property type="nucleotide sequence ID" value="NZ_LT629776.1"/>
</dbReference>
<feature type="region of interest" description="Disordered" evidence="2">
    <location>
        <begin position="136"/>
        <end position="162"/>
    </location>
</feature>
<protein>
    <submittedName>
        <fullName evidence="3">Copper transport outer membrane protein, MctB</fullName>
    </submittedName>
</protein>
<keyword evidence="4" id="KW-1185">Reference proteome</keyword>
<proteinExistence type="predicted"/>
<feature type="compositionally biased region" description="Acidic residues" evidence="2">
    <location>
        <begin position="150"/>
        <end position="162"/>
    </location>
</feature>
<dbReference type="GO" id="GO:0055070">
    <property type="term" value="P:copper ion homeostasis"/>
    <property type="evidence" value="ECO:0007669"/>
    <property type="project" value="InterPro"/>
</dbReference>
<dbReference type="Proteomes" id="UP000185663">
    <property type="component" value="Chromosome I"/>
</dbReference>
<sequence length="359" mass="36130">MIDFRYHIVSLISVFLALAVGIILGAGPLEGPIGDQLTGQVDQLRAERNELREELDESEDAGDAAAAFIEASGPRLVDGSLDGVSVAVVALGDLDQVRYEPVAEQLELAGATVTASVAITESWTGDDSTARVAAAEDLASQDGAETSDTGTEESTDEESMADEDAVQALATALATSLTEPASVEGSDDGSAVLQTLVDAGLLTVSEDVTAPAETILLLSPPADPAADTSEGEAVPTEAGTDAPTAETDAGPVQIEASIALASAEAAQGAVVAGPAAVDGDLITLLRDEEEPVSTVSGTGSLAGQINVPLALAASYVDVVGHYGFEESATSVMPDAVELPERIDGAPSASDQSASVDEAA</sequence>
<evidence type="ECO:0000256" key="2">
    <source>
        <dbReference type="SAM" id="MobiDB-lite"/>
    </source>
</evidence>
<evidence type="ECO:0000313" key="4">
    <source>
        <dbReference type="Proteomes" id="UP000185663"/>
    </source>
</evidence>
<dbReference type="AlphaFoldDB" id="A0A1H1TIA8"/>
<feature type="coiled-coil region" evidence="1">
    <location>
        <begin position="34"/>
        <end position="61"/>
    </location>
</feature>